<evidence type="ECO:0000256" key="3">
    <source>
        <dbReference type="PIRSR" id="PIRSR633199-1"/>
    </source>
</evidence>
<dbReference type="Pfam" id="PF19420">
    <property type="entry name" value="DDAH_eukar"/>
    <property type="match status" value="1"/>
</dbReference>
<dbReference type="GO" id="GO:0006525">
    <property type="term" value="P:arginine metabolic process"/>
    <property type="evidence" value="ECO:0007669"/>
    <property type="project" value="TreeGrafter"/>
</dbReference>
<dbReference type="PANTHER" id="PTHR12737">
    <property type="entry name" value="DIMETHYLARGININE DIMETHYLAMINOHYDROLASE"/>
    <property type="match status" value="1"/>
</dbReference>
<dbReference type="AlphaFoldDB" id="A0A429GTJ9"/>
<keyword evidence="5" id="KW-1185">Reference proteome</keyword>
<dbReference type="OrthoDB" id="371705at2157"/>
<reference evidence="4 5" key="1">
    <citation type="submission" date="2018-10" db="EMBL/GenBank/DDBJ databases">
        <title>Co-occurring genomic capacity for anaerobic methane metabolism and dissimilatory sulfite reduction discovered in the Korarchaeota.</title>
        <authorList>
            <person name="Mckay L.J."/>
            <person name="Dlakic M."/>
            <person name="Fields M.W."/>
            <person name="Delmont T.O."/>
            <person name="Eren A.M."/>
            <person name="Jay Z.J."/>
            <person name="Klingelsmith K.B."/>
            <person name="Rusch D.B."/>
            <person name="Inskeep W.P."/>
        </authorList>
    </citation>
    <scope>NUCLEOTIDE SEQUENCE [LARGE SCALE GENOMIC DNA]</scope>
    <source>
        <strain evidence="4 5">MDKW</strain>
    </source>
</reference>
<evidence type="ECO:0000256" key="1">
    <source>
        <dbReference type="ARBA" id="ARBA00008532"/>
    </source>
</evidence>
<dbReference type="Proteomes" id="UP000277582">
    <property type="component" value="Unassembled WGS sequence"/>
</dbReference>
<dbReference type="PANTHER" id="PTHR12737:SF9">
    <property type="entry name" value="DIMETHYLARGININASE"/>
    <property type="match status" value="1"/>
</dbReference>
<name>A0A429GTJ9_9CREN</name>
<dbReference type="GO" id="GO:0016597">
    <property type="term" value="F:amino acid binding"/>
    <property type="evidence" value="ECO:0007669"/>
    <property type="project" value="TreeGrafter"/>
</dbReference>
<dbReference type="EMBL" id="RCOS01000036">
    <property type="protein sequence ID" value="RSN77412.1"/>
    <property type="molecule type" value="Genomic_DNA"/>
</dbReference>
<accession>A0A429GTJ9</accession>
<gene>
    <name evidence="4" type="ORF">D6D85_02680</name>
</gene>
<dbReference type="GO" id="GO:0016740">
    <property type="term" value="F:transferase activity"/>
    <property type="evidence" value="ECO:0007669"/>
    <property type="project" value="UniProtKB-KW"/>
</dbReference>
<protein>
    <submittedName>
        <fullName evidence="4">Amidinotransferase</fullName>
    </submittedName>
</protein>
<proteinExistence type="inferred from homology"/>
<dbReference type="GO" id="GO:0000052">
    <property type="term" value="P:citrulline metabolic process"/>
    <property type="evidence" value="ECO:0007669"/>
    <property type="project" value="TreeGrafter"/>
</dbReference>
<dbReference type="SUPFAM" id="SSF55909">
    <property type="entry name" value="Pentein"/>
    <property type="match status" value="1"/>
</dbReference>
<dbReference type="GO" id="GO:0016403">
    <property type="term" value="F:dimethylargininase activity"/>
    <property type="evidence" value="ECO:0007669"/>
    <property type="project" value="TreeGrafter"/>
</dbReference>
<keyword evidence="2" id="KW-0378">Hydrolase</keyword>
<keyword evidence="4" id="KW-0808">Transferase</keyword>
<feature type="active site" description="Proton donor" evidence="3">
    <location>
        <position position="127"/>
    </location>
</feature>
<evidence type="ECO:0000256" key="2">
    <source>
        <dbReference type="ARBA" id="ARBA00022801"/>
    </source>
</evidence>
<feature type="active site" description="Nucleophile" evidence="3">
    <location>
        <position position="215"/>
    </location>
</feature>
<evidence type="ECO:0000313" key="5">
    <source>
        <dbReference type="Proteomes" id="UP000277582"/>
    </source>
</evidence>
<dbReference type="GO" id="GO:0045429">
    <property type="term" value="P:positive regulation of nitric oxide biosynthetic process"/>
    <property type="evidence" value="ECO:0007669"/>
    <property type="project" value="TreeGrafter"/>
</dbReference>
<comment type="caution">
    <text evidence="4">The sequence shown here is derived from an EMBL/GenBank/DDBJ whole genome shotgun (WGS) entry which is preliminary data.</text>
</comment>
<dbReference type="Gene3D" id="3.75.10.10">
    <property type="entry name" value="L-arginine/glycine Amidinotransferase, Chain A"/>
    <property type="match status" value="1"/>
</dbReference>
<evidence type="ECO:0000313" key="4">
    <source>
        <dbReference type="EMBL" id="RSN77412.1"/>
    </source>
</evidence>
<organism evidence="4 5">
    <name type="scientific">Candidatus Methanodesulfokora washburnensis</name>
    <dbReference type="NCBI Taxonomy" id="2478471"/>
    <lineage>
        <taxon>Archaea</taxon>
        <taxon>Thermoproteota</taxon>
        <taxon>Candidatus Korarchaeia</taxon>
        <taxon>Candidatus Korarchaeia incertae sedis</taxon>
        <taxon>Candidatus Methanodesulfokora</taxon>
    </lineage>
</organism>
<dbReference type="InterPro" id="IPR033199">
    <property type="entry name" value="DDAH-like"/>
</dbReference>
<comment type="similarity">
    <text evidence="1">Belongs to the DDAH family.</text>
</comment>
<sequence>MTFRCARKYVNALQEEGIEVKKLPSLDGFPDSVFIQDTALIRAPSRKAPISRFEEPSRRGEEASVREFLEKLGFSTINVEATLEGGDMMVTDTAVFVGLTTRTKGVEALKSFFKQEVIAVPTEKVFHLLPAVNYIGNKTVVIVPELVDPQYFRGFKQIRVPLDEAYAANVLYLGENRILMPEGYPRTAEKLRKEGYRTVKVDVSEFRKCDGGVTCLSLPFFLI</sequence>